<evidence type="ECO:0000256" key="2">
    <source>
        <dbReference type="ARBA" id="ARBA00022692"/>
    </source>
</evidence>
<feature type="transmembrane region" description="Helical" evidence="5">
    <location>
        <begin position="20"/>
        <end position="41"/>
    </location>
</feature>
<keyword evidence="3 5" id="KW-1133">Transmembrane helix</keyword>
<dbReference type="Gene3D" id="1.10.357.140">
    <property type="entry name" value="UbiA prenyltransferase"/>
    <property type="match status" value="1"/>
</dbReference>
<accession>D1CGT0</accession>
<evidence type="ECO:0000256" key="3">
    <source>
        <dbReference type="ARBA" id="ARBA00022989"/>
    </source>
</evidence>
<evidence type="ECO:0000256" key="5">
    <source>
        <dbReference type="SAM" id="Phobius"/>
    </source>
</evidence>
<dbReference type="STRING" id="525904.Tter_2047"/>
<keyword evidence="4 5" id="KW-0472">Membrane</keyword>
<feature type="transmembrane region" description="Helical" evidence="5">
    <location>
        <begin position="261"/>
        <end position="279"/>
    </location>
</feature>
<evidence type="ECO:0000313" key="6">
    <source>
        <dbReference type="EMBL" id="ACZ42951.1"/>
    </source>
</evidence>
<dbReference type="InterPro" id="IPR044878">
    <property type="entry name" value="UbiA_sf"/>
</dbReference>
<feature type="transmembrane region" description="Helical" evidence="5">
    <location>
        <begin position="117"/>
        <end position="133"/>
    </location>
</feature>
<dbReference type="HOGENOM" id="CLU_058976_0_0_0"/>
<evidence type="ECO:0000256" key="4">
    <source>
        <dbReference type="ARBA" id="ARBA00023136"/>
    </source>
</evidence>
<gene>
    <name evidence="6" type="ordered locus">Tter_2047</name>
</gene>
<dbReference type="CDD" id="cd13966">
    <property type="entry name" value="PT_UbiA_4"/>
    <property type="match status" value="1"/>
</dbReference>
<keyword evidence="6" id="KW-0808">Transferase</keyword>
<feature type="transmembrane region" description="Helical" evidence="5">
    <location>
        <begin position="216"/>
        <end position="240"/>
    </location>
</feature>
<name>D1CGT0_THET1</name>
<dbReference type="Gene3D" id="1.20.120.1780">
    <property type="entry name" value="UbiA prenyltransferase"/>
    <property type="match status" value="1"/>
</dbReference>
<dbReference type="PANTHER" id="PTHR42723:SF1">
    <property type="entry name" value="CHLOROPHYLL SYNTHASE, CHLOROPLASTIC"/>
    <property type="match status" value="1"/>
</dbReference>
<dbReference type="InterPro" id="IPR050475">
    <property type="entry name" value="Prenyltransferase_related"/>
</dbReference>
<sequence length="287" mass="32055">MLPSWRDLRWLLKVSRPKFWLYLLGTYALGCILGADSLPALMSWRTLWFFVWFTLPANLLLYGVNDLSDYDTDVHNPKKGDWEALVRPEMRPRLLVAVLIAVALALPPLLGASPLSWLAWLLFVVLSVIYSAPPIRLKSRPVIDSLSNVLYVTPMFLGWSLYSSSPPSWRLALAGACWCAAMHAYSAIPDIVPDTRAGVRTVATLLGELGTLRYCLVMYLLAAILVLPSDLFSGVILMVYPGIMLAQMRLAPHAVARWYPYFPLINGVAGMVLTLRFLLPLSMHSPL</sequence>
<dbReference type="AlphaFoldDB" id="D1CGT0"/>
<keyword evidence="7" id="KW-1185">Reference proteome</keyword>
<feature type="transmembrane region" description="Helical" evidence="5">
    <location>
        <begin position="145"/>
        <end position="162"/>
    </location>
</feature>
<dbReference type="RefSeq" id="WP_012875982.1">
    <property type="nucleotide sequence ID" value="NC_013526.1"/>
</dbReference>
<dbReference type="InterPro" id="IPR000537">
    <property type="entry name" value="UbiA_prenyltransferase"/>
</dbReference>
<keyword evidence="2 5" id="KW-0812">Transmembrane</keyword>
<dbReference type="eggNOG" id="COG0382">
    <property type="taxonomic scope" value="Bacteria"/>
</dbReference>
<feature type="transmembrane region" description="Helical" evidence="5">
    <location>
        <begin position="94"/>
        <end position="111"/>
    </location>
</feature>
<dbReference type="GO" id="GO:0016765">
    <property type="term" value="F:transferase activity, transferring alkyl or aryl (other than methyl) groups"/>
    <property type="evidence" value="ECO:0007669"/>
    <property type="project" value="InterPro"/>
</dbReference>
<comment type="subcellular location">
    <subcellularLocation>
        <location evidence="1">Membrane</location>
        <topology evidence="1">Multi-pass membrane protein</topology>
    </subcellularLocation>
</comment>
<proteinExistence type="predicted"/>
<dbReference type="OrthoDB" id="1416782at2"/>
<feature type="transmembrane region" description="Helical" evidence="5">
    <location>
        <begin position="47"/>
        <end position="64"/>
    </location>
</feature>
<reference evidence="7" key="1">
    <citation type="journal article" date="2010" name="Stand. Genomic Sci.">
        <title>Complete genome sequence of 'Thermobaculum terrenum' type strain (YNP1).</title>
        <authorList>
            <person name="Kiss H."/>
            <person name="Cleland D."/>
            <person name="Lapidus A."/>
            <person name="Lucas S."/>
            <person name="Glavina Del Rio T."/>
            <person name="Nolan M."/>
            <person name="Tice H."/>
            <person name="Han C."/>
            <person name="Goodwin L."/>
            <person name="Pitluck S."/>
            <person name="Liolios K."/>
            <person name="Ivanova N."/>
            <person name="Mavromatis K."/>
            <person name="Ovchinnikova G."/>
            <person name="Pati A."/>
            <person name="Chen A."/>
            <person name="Palaniappan K."/>
            <person name="Land M."/>
            <person name="Hauser L."/>
            <person name="Chang Y."/>
            <person name="Jeffries C."/>
            <person name="Lu M."/>
            <person name="Brettin T."/>
            <person name="Detter J."/>
            <person name="Goker M."/>
            <person name="Tindall B."/>
            <person name="Beck B."/>
            <person name="McDermott T."/>
            <person name="Woyke T."/>
            <person name="Bristow J."/>
            <person name="Eisen J."/>
            <person name="Markowitz V."/>
            <person name="Hugenholtz P."/>
            <person name="Kyrpides N."/>
            <person name="Klenk H."/>
            <person name="Cheng J."/>
        </authorList>
    </citation>
    <scope>NUCLEOTIDE SEQUENCE [LARGE SCALE GENOMIC DNA]</scope>
    <source>
        <strain evidence="7">ATCC BAA-798 / YNP1</strain>
    </source>
</reference>
<dbReference type="Proteomes" id="UP000000323">
    <property type="component" value="Chromosome 2"/>
</dbReference>
<dbReference type="PANTHER" id="PTHR42723">
    <property type="entry name" value="CHLOROPHYLL SYNTHASE"/>
    <property type="match status" value="1"/>
</dbReference>
<evidence type="ECO:0000256" key="1">
    <source>
        <dbReference type="ARBA" id="ARBA00004141"/>
    </source>
</evidence>
<dbReference type="GO" id="GO:0016020">
    <property type="term" value="C:membrane"/>
    <property type="evidence" value="ECO:0007669"/>
    <property type="project" value="UniProtKB-SubCell"/>
</dbReference>
<evidence type="ECO:0000313" key="7">
    <source>
        <dbReference type="Proteomes" id="UP000000323"/>
    </source>
</evidence>
<organism evidence="6 7">
    <name type="scientific">Thermobaculum terrenum (strain ATCC BAA-798 / CCMEE 7001 / YNP1)</name>
    <dbReference type="NCBI Taxonomy" id="525904"/>
    <lineage>
        <taxon>Bacteria</taxon>
        <taxon>Bacillati</taxon>
        <taxon>Chloroflexota</taxon>
        <taxon>Chloroflexia</taxon>
        <taxon>Candidatus Thermobaculales</taxon>
        <taxon>Candidatus Thermobaculaceae</taxon>
        <taxon>Thermobaculum</taxon>
    </lineage>
</organism>
<dbReference type="KEGG" id="ttr:Tter_2047"/>
<dbReference type="NCBIfam" id="NF009516">
    <property type="entry name" value="PRK12875.1"/>
    <property type="match status" value="1"/>
</dbReference>
<dbReference type="Pfam" id="PF01040">
    <property type="entry name" value="UbiA"/>
    <property type="match status" value="1"/>
</dbReference>
<protein>
    <submittedName>
        <fullName evidence="6">UbiA prenyltransferase</fullName>
    </submittedName>
</protein>
<dbReference type="EMBL" id="CP001826">
    <property type="protein sequence ID" value="ACZ42951.1"/>
    <property type="molecule type" value="Genomic_DNA"/>
</dbReference>